<name>A0A542BS53_SERFO</name>
<feature type="transmembrane region" description="Helical" evidence="1">
    <location>
        <begin position="37"/>
        <end position="55"/>
    </location>
</feature>
<evidence type="ECO:0000256" key="1">
    <source>
        <dbReference type="SAM" id="Phobius"/>
    </source>
</evidence>
<reference evidence="2" key="2">
    <citation type="submission" date="2019-08" db="EMBL/GenBank/DDBJ databases">
        <title>Investigation of anaerobic lignin degradation for improved lignocellulosic biofuels.</title>
        <authorList>
            <person name="Deangelis K.PhD."/>
        </authorList>
    </citation>
    <scope>NUCLEOTIDE SEQUENCE [LARGE SCALE GENOMIC DNA]</scope>
    <source>
        <strain evidence="2">128R</strain>
    </source>
</reference>
<dbReference type="EMBL" id="VISQ01000001">
    <property type="protein sequence ID" value="TVZ71062.1"/>
    <property type="molecule type" value="Genomic_DNA"/>
</dbReference>
<sequence>MKKIIAYLFKDLFWTYIPAVTIVVMACFFASFFPDIWGRLTIAWIIITYVFVWKLH</sequence>
<reference evidence="2" key="1">
    <citation type="submission" date="2019-06" db="EMBL/GenBank/DDBJ databases">
        <authorList>
            <person name="Deangelis K."/>
            <person name="Huntemann M."/>
            <person name="Clum A."/>
            <person name="Pillay M."/>
            <person name="Palaniappan K."/>
            <person name="Varghese N."/>
            <person name="Mikhailova N."/>
            <person name="Stamatis D."/>
            <person name="Reddy T."/>
            <person name="Daum C."/>
            <person name="Shapiro N."/>
            <person name="Ivanova N."/>
            <person name="Kyrpides N."/>
            <person name="Woyke T."/>
        </authorList>
    </citation>
    <scope>NUCLEOTIDE SEQUENCE [LARGE SCALE GENOMIC DNA]</scope>
    <source>
        <strain evidence="2">128R</strain>
    </source>
</reference>
<organism evidence="2">
    <name type="scientific">Serratia fonticola</name>
    <dbReference type="NCBI Taxonomy" id="47917"/>
    <lineage>
        <taxon>Bacteria</taxon>
        <taxon>Pseudomonadati</taxon>
        <taxon>Pseudomonadota</taxon>
        <taxon>Gammaproteobacteria</taxon>
        <taxon>Enterobacterales</taxon>
        <taxon>Yersiniaceae</taxon>
        <taxon>Serratia</taxon>
    </lineage>
</organism>
<gene>
    <name evidence="2" type="ORF">FHU10_3669</name>
</gene>
<comment type="caution">
    <text evidence="2">The sequence shown here is derived from an EMBL/GenBank/DDBJ whole genome shotgun (WGS) entry which is preliminary data.</text>
</comment>
<evidence type="ECO:0000313" key="2">
    <source>
        <dbReference type="EMBL" id="TVZ71062.1"/>
    </source>
</evidence>
<keyword evidence="1" id="KW-1133">Transmembrane helix</keyword>
<keyword evidence="1" id="KW-0472">Membrane</keyword>
<proteinExistence type="predicted"/>
<feature type="transmembrane region" description="Helical" evidence="1">
    <location>
        <begin position="12"/>
        <end position="31"/>
    </location>
</feature>
<protein>
    <submittedName>
        <fullName evidence="2">Uncharacterized protein</fullName>
    </submittedName>
</protein>
<accession>A0A542BS53</accession>
<dbReference type="PROSITE" id="PS51257">
    <property type="entry name" value="PROKAR_LIPOPROTEIN"/>
    <property type="match status" value="1"/>
</dbReference>
<dbReference type="AlphaFoldDB" id="A0A542BS53"/>
<keyword evidence="1" id="KW-0812">Transmembrane</keyword>